<gene>
    <name evidence="3" type="ORF">MYCIT1_LOCUS14855</name>
</gene>
<dbReference type="EMBL" id="CAVNYO010000167">
    <property type="protein sequence ID" value="CAK5270439.1"/>
    <property type="molecule type" value="Genomic_DNA"/>
</dbReference>
<evidence type="ECO:0000256" key="1">
    <source>
        <dbReference type="SAM" id="MobiDB-lite"/>
    </source>
</evidence>
<reference evidence="3" key="1">
    <citation type="submission" date="2023-11" db="EMBL/GenBank/DDBJ databases">
        <authorList>
            <person name="De Vega J J."/>
            <person name="De Vega J J."/>
        </authorList>
    </citation>
    <scope>NUCLEOTIDE SEQUENCE</scope>
</reference>
<evidence type="ECO:0000256" key="2">
    <source>
        <dbReference type="SAM" id="Phobius"/>
    </source>
</evidence>
<feature type="compositionally biased region" description="Basic and acidic residues" evidence="1">
    <location>
        <begin position="68"/>
        <end position="83"/>
    </location>
</feature>
<evidence type="ECO:0000313" key="4">
    <source>
        <dbReference type="Proteomes" id="UP001295794"/>
    </source>
</evidence>
<feature type="transmembrane region" description="Helical" evidence="2">
    <location>
        <begin position="126"/>
        <end position="144"/>
    </location>
</feature>
<keyword evidence="2" id="KW-0812">Transmembrane</keyword>
<feature type="region of interest" description="Disordered" evidence="1">
    <location>
        <begin position="21"/>
        <end position="102"/>
    </location>
</feature>
<protein>
    <submittedName>
        <fullName evidence="3">Uncharacterized protein</fullName>
    </submittedName>
</protein>
<keyword evidence="4" id="KW-1185">Reference proteome</keyword>
<comment type="caution">
    <text evidence="3">The sequence shown here is derived from an EMBL/GenBank/DDBJ whole genome shotgun (WGS) entry which is preliminary data.</text>
</comment>
<proteinExistence type="predicted"/>
<feature type="compositionally biased region" description="Basic residues" evidence="1">
    <location>
        <begin position="41"/>
        <end position="63"/>
    </location>
</feature>
<evidence type="ECO:0000313" key="3">
    <source>
        <dbReference type="EMBL" id="CAK5270439.1"/>
    </source>
</evidence>
<feature type="non-terminal residue" evidence="3">
    <location>
        <position position="1"/>
    </location>
</feature>
<keyword evidence="2" id="KW-0472">Membrane</keyword>
<organism evidence="3 4">
    <name type="scientific">Mycena citricolor</name>
    <dbReference type="NCBI Taxonomy" id="2018698"/>
    <lineage>
        <taxon>Eukaryota</taxon>
        <taxon>Fungi</taxon>
        <taxon>Dikarya</taxon>
        <taxon>Basidiomycota</taxon>
        <taxon>Agaricomycotina</taxon>
        <taxon>Agaricomycetes</taxon>
        <taxon>Agaricomycetidae</taxon>
        <taxon>Agaricales</taxon>
        <taxon>Marasmiineae</taxon>
        <taxon>Mycenaceae</taxon>
        <taxon>Mycena</taxon>
    </lineage>
</organism>
<feature type="region of interest" description="Disordered" evidence="1">
    <location>
        <begin position="159"/>
        <end position="190"/>
    </location>
</feature>
<name>A0AAD2H930_9AGAR</name>
<dbReference type="Proteomes" id="UP001295794">
    <property type="component" value="Unassembled WGS sequence"/>
</dbReference>
<feature type="compositionally biased region" description="Basic and acidic residues" evidence="1">
    <location>
        <begin position="165"/>
        <end position="178"/>
    </location>
</feature>
<accession>A0AAD2H930</accession>
<keyword evidence="2" id="KW-1133">Transmembrane helix</keyword>
<dbReference type="AlphaFoldDB" id="A0AAD2H930"/>
<sequence length="190" mass="20637">RAGRVRNRCPASLCHQRARCRTVSRGGDPRHPRCSAASHGGGRRHPRRRRHCREVARRGRRSILGRSSLEDRHPGSQDPRDRGPAFADLPPDSQLKQRRRMPPAPLDAALAMQLRPGLGLGADGAWLVRFLMSFFGWLAVLVSAGRATRRATPVAAAAAAGAKKPVVDEKPAGEREQSSTDASQALVAVK</sequence>